<protein>
    <submittedName>
        <fullName evidence="1">Unannotated protein</fullName>
    </submittedName>
</protein>
<sequence>MIAGAPGTVAGVTESEVAELAPMPIVFVAATVNVYGVPLLRPVTAHDVVADSHVRPPGAAVTMYFVTADPRSSDGHHETVT</sequence>
<dbReference type="AlphaFoldDB" id="A0A6J6Y0K4"/>
<accession>A0A6J6Y0K4</accession>
<proteinExistence type="predicted"/>
<gene>
    <name evidence="1" type="ORF">UFOPK2996_00989</name>
</gene>
<reference evidence="1" key="1">
    <citation type="submission" date="2020-05" db="EMBL/GenBank/DDBJ databases">
        <authorList>
            <person name="Chiriac C."/>
            <person name="Salcher M."/>
            <person name="Ghai R."/>
            <person name="Kavagutti S V."/>
        </authorList>
    </citation>
    <scope>NUCLEOTIDE SEQUENCE</scope>
</reference>
<organism evidence="1">
    <name type="scientific">freshwater metagenome</name>
    <dbReference type="NCBI Taxonomy" id="449393"/>
    <lineage>
        <taxon>unclassified sequences</taxon>
        <taxon>metagenomes</taxon>
        <taxon>ecological metagenomes</taxon>
    </lineage>
</organism>
<name>A0A6J6Y0K4_9ZZZZ</name>
<evidence type="ECO:0000313" key="1">
    <source>
        <dbReference type="EMBL" id="CAB4799487.1"/>
    </source>
</evidence>
<dbReference type="EMBL" id="CAFAAH010000130">
    <property type="protein sequence ID" value="CAB4799487.1"/>
    <property type="molecule type" value="Genomic_DNA"/>
</dbReference>